<evidence type="ECO:0000313" key="1">
    <source>
        <dbReference type="EMBL" id="JAD49792.1"/>
    </source>
</evidence>
<organism evidence="1">
    <name type="scientific">Arundo donax</name>
    <name type="common">Giant reed</name>
    <name type="synonym">Donax arundinaceus</name>
    <dbReference type="NCBI Taxonomy" id="35708"/>
    <lineage>
        <taxon>Eukaryota</taxon>
        <taxon>Viridiplantae</taxon>
        <taxon>Streptophyta</taxon>
        <taxon>Embryophyta</taxon>
        <taxon>Tracheophyta</taxon>
        <taxon>Spermatophyta</taxon>
        <taxon>Magnoliopsida</taxon>
        <taxon>Liliopsida</taxon>
        <taxon>Poales</taxon>
        <taxon>Poaceae</taxon>
        <taxon>PACMAD clade</taxon>
        <taxon>Arundinoideae</taxon>
        <taxon>Arundineae</taxon>
        <taxon>Arundo</taxon>
    </lineage>
</organism>
<proteinExistence type="predicted"/>
<accession>A0A0A9ARS5</accession>
<dbReference type="EMBL" id="GBRH01248103">
    <property type="protein sequence ID" value="JAD49792.1"/>
    <property type="molecule type" value="Transcribed_RNA"/>
</dbReference>
<reference evidence="1" key="1">
    <citation type="submission" date="2014-09" db="EMBL/GenBank/DDBJ databases">
        <authorList>
            <person name="Magalhaes I.L.F."/>
            <person name="Oliveira U."/>
            <person name="Santos F.R."/>
            <person name="Vidigal T.H.D.A."/>
            <person name="Brescovit A.D."/>
            <person name="Santos A.J."/>
        </authorList>
    </citation>
    <scope>NUCLEOTIDE SEQUENCE</scope>
    <source>
        <tissue evidence="1">Shoot tissue taken approximately 20 cm above the soil surface</tissue>
    </source>
</reference>
<sequence>MRKVGSFPNKVEMVYIQALSYISLNFGIFTKQLPKLTGTKRTNGMPDKFIFSKL</sequence>
<dbReference type="AlphaFoldDB" id="A0A0A9ARS5"/>
<reference evidence="1" key="2">
    <citation type="journal article" date="2015" name="Data Brief">
        <title>Shoot transcriptome of the giant reed, Arundo donax.</title>
        <authorList>
            <person name="Barrero R.A."/>
            <person name="Guerrero F.D."/>
            <person name="Moolhuijzen P."/>
            <person name="Goolsby J.A."/>
            <person name="Tidwell J."/>
            <person name="Bellgard S.E."/>
            <person name="Bellgard M.I."/>
        </authorList>
    </citation>
    <scope>NUCLEOTIDE SEQUENCE</scope>
    <source>
        <tissue evidence="1">Shoot tissue taken approximately 20 cm above the soil surface</tissue>
    </source>
</reference>
<name>A0A0A9ARS5_ARUDO</name>
<protein>
    <submittedName>
        <fullName evidence="1">Uncharacterized protein</fullName>
    </submittedName>
</protein>